<feature type="transmembrane region" description="Helical" evidence="7">
    <location>
        <begin position="89"/>
        <end position="108"/>
    </location>
</feature>
<dbReference type="RefSeq" id="WP_074199631.1">
    <property type="nucleotide sequence ID" value="NZ_FSQZ01000001.1"/>
</dbReference>
<keyword evidence="4 7" id="KW-0812">Transmembrane</keyword>
<feature type="transmembrane region" description="Helical" evidence="7">
    <location>
        <begin position="20"/>
        <end position="42"/>
    </location>
</feature>
<feature type="transmembrane region" description="Helical" evidence="7">
    <location>
        <begin position="235"/>
        <end position="258"/>
    </location>
</feature>
<evidence type="ECO:0000256" key="7">
    <source>
        <dbReference type="SAM" id="Phobius"/>
    </source>
</evidence>
<evidence type="ECO:0000256" key="3">
    <source>
        <dbReference type="ARBA" id="ARBA00022475"/>
    </source>
</evidence>
<dbReference type="InterPro" id="IPR001991">
    <property type="entry name" value="Na-dicarboxylate_symporter"/>
</dbReference>
<keyword evidence="6 7" id="KW-0472">Membrane</keyword>
<dbReference type="Proteomes" id="UP000185093">
    <property type="component" value="Unassembled WGS sequence"/>
</dbReference>
<gene>
    <name evidence="8" type="ORF">SAMN05444368_1258</name>
</gene>
<dbReference type="Pfam" id="PF00375">
    <property type="entry name" value="SDF"/>
    <property type="match status" value="1"/>
</dbReference>
<reference evidence="8 9" key="1">
    <citation type="submission" date="2016-11" db="EMBL/GenBank/DDBJ databases">
        <authorList>
            <person name="Varghese N."/>
            <person name="Submissions S."/>
        </authorList>
    </citation>
    <scope>NUCLEOTIDE SEQUENCE [LARGE SCALE GENOMIC DNA]</scope>
    <source>
        <strain evidence="8 9">DSM 20664</strain>
    </source>
</reference>
<dbReference type="PANTHER" id="PTHR42865:SF7">
    <property type="entry name" value="PROTON_GLUTAMATE-ASPARTATE SYMPORTER"/>
    <property type="match status" value="1"/>
</dbReference>
<evidence type="ECO:0000256" key="6">
    <source>
        <dbReference type="ARBA" id="ARBA00023136"/>
    </source>
</evidence>
<keyword evidence="5 7" id="KW-1133">Transmembrane helix</keyword>
<feature type="transmembrane region" description="Helical" evidence="7">
    <location>
        <begin position="54"/>
        <end position="77"/>
    </location>
</feature>
<proteinExistence type="predicted"/>
<keyword evidence="3" id="KW-1003">Cell membrane</keyword>
<organism evidence="8 9">
    <name type="scientific">Acetomicrobium flavidum</name>
    <dbReference type="NCBI Taxonomy" id="49896"/>
    <lineage>
        <taxon>Bacteria</taxon>
        <taxon>Thermotogati</taxon>
        <taxon>Synergistota</taxon>
        <taxon>Synergistia</taxon>
        <taxon>Synergistales</taxon>
        <taxon>Acetomicrobiaceae</taxon>
        <taxon>Acetomicrobium</taxon>
    </lineage>
</organism>
<feature type="transmembrane region" description="Helical" evidence="7">
    <location>
        <begin position="344"/>
        <end position="370"/>
    </location>
</feature>
<dbReference type="InterPro" id="IPR036458">
    <property type="entry name" value="Na:dicarbo_symporter_sf"/>
</dbReference>
<dbReference type="EMBL" id="FSQZ01000001">
    <property type="protein sequence ID" value="SIN69540.1"/>
    <property type="molecule type" value="Genomic_DNA"/>
</dbReference>
<accession>A0ABY1JDU4</accession>
<evidence type="ECO:0000256" key="2">
    <source>
        <dbReference type="ARBA" id="ARBA00022448"/>
    </source>
</evidence>
<dbReference type="SUPFAM" id="SSF118215">
    <property type="entry name" value="Proton glutamate symport protein"/>
    <property type="match status" value="1"/>
</dbReference>
<comment type="subcellular location">
    <subcellularLocation>
        <location evidence="1">Cell membrane</location>
        <topology evidence="1">Multi-pass membrane protein</topology>
    </subcellularLocation>
</comment>
<feature type="transmembrane region" description="Helical" evidence="7">
    <location>
        <begin position="382"/>
        <end position="399"/>
    </location>
</feature>
<feature type="transmembrane region" description="Helical" evidence="7">
    <location>
        <begin position="205"/>
        <end position="223"/>
    </location>
</feature>
<evidence type="ECO:0000313" key="8">
    <source>
        <dbReference type="EMBL" id="SIN69540.1"/>
    </source>
</evidence>
<dbReference type="Gene3D" id="1.10.3860.10">
    <property type="entry name" value="Sodium:dicarboxylate symporter"/>
    <property type="match status" value="1"/>
</dbReference>
<dbReference type="PANTHER" id="PTHR42865">
    <property type="entry name" value="PROTON/GLUTAMATE-ASPARTATE SYMPORTER"/>
    <property type="match status" value="1"/>
</dbReference>
<evidence type="ECO:0000256" key="4">
    <source>
        <dbReference type="ARBA" id="ARBA00022692"/>
    </source>
</evidence>
<sequence>MDDAGKKKRFLGWYFRVPVVWRILAGFALGIFAGLIIGPSITVVEPLGNLMLKLLQMVVLPLIFFAIVVGFGSTSIFEIGNIAKKIFCYYLFTTLLAATFGLLLAHVFKPGLGMTFAVGESVANNSTKLGDTSISDVFLNLFPDNVIASFAKGSYLQVLIFAIFFGLAISCLRDSKDTRVRDAVRAVYTFCEGGAEIMIKITQGVLEYTPVGVFALIAVLFAQRGLNIIGGLGKLITACYSGYLFQVLVVYGFFLMLFKVDLRKFFAKVKDPMLMAFATRSSSATLPLSIKTAEEKMGISRSVCGFTLPLGSQINLDGEAYYQVLSIFFVANAMGIHFTLAQQVLLAIVVTIGTTGTAGIAGSGPVMLLAAMNMLGINPEPGTVAAAAFALVLGIDVILDMGRTCINVTGDLAGTTIVAKSEGLIDWEKWK</sequence>
<protein>
    <submittedName>
        <fullName evidence="8">Na+/H+-dicarboxylate symporter</fullName>
    </submittedName>
</protein>
<evidence type="ECO:0000313" key="9">
    <source>
        <dbReference type="Proteomes" id="UP000185093"/>
    </source>
</evidence>
<keyword evidence="2" id="KW-0813">Transport</keyword>
<comment type="caution">
    <text evidence="8">The sequence shown here is derived from an EMBL/GenBank/DDBJ whole genome shotgun (WGS) entry which is preliminary data.</text>
</comment>
<name>A0ABY1JDU4_9BACT</name>
<keyword evidence="9" id="KW-1185">Reference proteome</keyword>
<evidence type="ECO:0000256" key="1">
    <source>
        <dbReference type="ARBA" id="ARBA00004651"/>
    </source>
</evidence>
<evidence type="ECO:0000256" key="5">
    <source>
        <dbReference type="ARBA" id="ARBA00022989"/>
    </source>
</evidence>
<feature type="transmembrane region" description="Helical" evidence="7">
    <location>
        <begin position="154"/>
        <end position="172"/>
    </location>
</feature>
<dbReference type="PRINTS" id="PR00173">
    <property type="entry name" value="EDTRNSPORT"/>
</dbReference>